<comment type="caution">
    <text evidence="1">The sequence shown here is derived from an EMBL/GenBank/DDBJ whole genome shotgun (WGS) entry which is preliminary data.</text>
</comment>
<organism evidence="1 2">
    <name type="scientific">Prorocentrum cordatum</name>
    <dbReference type="NCBI Taxonomy" id="2364126"/>
    <lineage>
        <taxon>Eukaryota</taxon>
        <taxon>Sar</taxon>
        <taxon>Alveolata</taxon>
        <taxon>Dinophyceae</taxon>
        <taxon>Prorocentrales</taxon>
        <taxon>Prorocentraceae</taxon>
        <taxon>Prorocentrum</taxon>
    </lineage>
</organism>
<accession>A0ABN9PC38</accession>
<protein>
    <submittedName>
        <fullName evidence="1">Uncharacterized protein</fullName>
    </submittedName>
</protein>
<dbReference type="EMBL" id="CAUYUJ010000414">
    <property type="protein sequence ID" value="CAK0790411.1"/>
    <property type="molecule type" value="Genomic_DNA"/>
</dbReference>
<reference evidence="1" key="1">
    <citation type="submission" date="2023-10" db="EMBL/GenBank/DDBJ databases">
        <authorList>
            <person name="Chen Y."/>
            <person name="Shah S."/>
            <person name="Dougan E. K."/>
            <person name="Thang M."/>
            <person name="Chan C."/>
        </authorList>
    </citation>
    <scope>NUCLEOTIDE SEQUENCE [LARGE SCALE GENOMIC DNA]</scope>
</reference>
<proteinExistence type="predicted"/>
<evidence type="ECO:0000313" key="2">
    <source>
        <dbReference type="Proteomes" id="UP001189429"/>
    </source>
</evidence>
<gene>
    <name evidence="1" type="ORF">PCOR1329_LOCUS1694</name>
</gene>
<evidence type="ECO:0000313" key="1">
    <source>
        <dbReference type="EMBL" id="CAK0790411.1"/>
    </source>
</evidence>
<feature type="non-terminal residue" evidence="1">
    <location>
        <position position="346"/>
    </location>
</feature>
<name>A0ABN9PC38_9DINO</name>
<keyword evidence="2" id="KW-1185">Reference proteome</keyword>
<dbReference type="Proteomes" id="UP001189429">
    <property type="component" value="Unassembled WGS sequence"/>
</dbReference>
<sequence length="346" mass="38558">MGTAALFNSRALPVLSYLAQFAMLPHEYFKNERWINATVLRFPNGAFRIKDWPHLRAWGVHGPRFLQLTMVAAIIRSAAATFSKFPETRARLHEGLNLYDSNQTLMGVARGALHHSPPRWQMPPFVEMLRQVASSTTEHVYYPANMLRPAVAGALDAIDDGRPDLAQRRACAGALPALGPDSIGPFLEAGIVAELPHYAEFHYNPDIFSKLRAAMSRLPPSWAAAWMRAPSFSWLTSSRIIHPLGKKKCIFGCRLGHGTLRRYLSCAPLARAVAKLGLTDMTSESIEPIVVTCNMYHNLRGELYVSEEAALSVAKAALRASKSMRTFDHMTVLRAPTFRVIIMTKY</sequence>